<reference evidence="2" key="1">
    <citation type="journal article" date="2014" name="Int. J. Syst. Evol. Microbiol.">
        <title>Complete genome sequence of Corynebacterium casei LMG S-19264T (=DSM 44701T), isolated from a smear-ripened cheese.</title>
        <authorList>
            <consortium name="US DOE Joint Genome Institute (JGI-PGF)"/>
            <person name="Walter F."/>
            <person name="Albersmeier A."/>
            <person name="Kalinowski J."/>
            <person name="Ruckert C."/>
        </authorList>
    </citation>
    <scope>NUCLEOTIDE SEQUENCE</scope>
    <source>
        <strain evidence="2">CGMCC 1.16548</strain>
    </source>
</reference>
<evidence type="ECO:0000313" key="3">
    <source>
        <dbReference type="Proteomes" id="UP000617531"/>
    </source>
</evidence>
<evidence type="ECO:0008006" key="4">
    <source>
        <dbReference type="Google" id="ProtNLM"/>
    </source>
</evidence>
<feature type="transmembrane region" description="Helical" evidence="1">
    <location>
        <begin position="37"/>
        <end position="58"/>
    </location>
</feature>
<organism evidence="2 3">
    <name type="scientific">Pseudolysinimonas yzui</name>
    <dbReference type="NCBI Taxonomy" id="2708254"/>
    <lineage>
        <taxon>Bacteria</taxon>
        <taxon>Bacillati</taxon>
        <taxon>Actinomycetota</taxon>
        <taxon>Actinomycetes</taxon>
        <taxon>Micrococcales</taxon>
        <taxon>Microbacteriaceae</taxon>
        <taxon>Pseudolysinimonas</taxon>
    </lineage>
</organism>
<name>A0A8J3M2N7_9MICO</name>
<gene>
    <name evidence="2" type="ORF">GCM10011600_06540</name>
</gene>
<protein>
    <recommendedName>
        <fullName evidence="4">DUF3093 domain-containing protein</fullName>
    </recommendedName>
</protein>
<feature type="transmembrane region" description="Helical" evidence="1">
    <location>
        <begin position="12"/>
        <end position="31"/>
    </location>
</feature>
<proteinExistence type="predicted"/>
<dbReference type="InterPro" id="IPR021443">
    <property type="entry name" value="DUF3093"/>
</dbReference>
<dbReference type="Pfam" id="PF11292">
    <property type="entry name" value="DUF3093"/>
    <property type="match status" value="1"/>
</dbReference>
<comment type="caution">
    <text evidence="2">The sequence shown here is derived from an EMBL/GenBank/DDBJ whole genome shotgun (WGS) entry which is preliminary data.</text>
</comment>
<evidence type="ECO:0000256" key="1">
    <source>
        <dbReference type="SAM" id="Phobius"/>
    </source>
</evidence>
<keyword evidence="1" id="KW-0472">Membrane</keyword>
<dbReference type="EMBL" id="BNAI01000001">
    <property type="protein sequence ID" value="GHF08394.1"/>
    <property type="molecule type" value="Genomic_DNA"/>
</dbReference>
<dbReference type="Proteomes" id="UP000617531">
    <property type="component" value="Unassembled WGS sequence"/>
</dbReference>
<keyword evidence="3" id="KW-1185">Reference proteome</keyword>
<sequence length="142" mass="15677">MRYRERLWPAWWVFLATALVIPASLLVFLPISQVAGVVVAIVLYGAIVVTLLATTPVIEVDDGMLRVGRAQIERSFVGAVTAHHGADAVAERGTRLDARAWLMLRGWMPAVVRIEITDDADPTPYWLVSTRRPEELVSALTS</sequence>
<accession>A0A8J3M2N7</accession>
<evidence type="ECO:0000313" key="2">
    <source>
        <dbReference type="EMBL" id="GHF08394.1"/>
    </source>
</evidence>
<keyword evidence="1" id="KW-0812">Transmembrane</keyword>
<reference evidence="2" key="2">
    <citation type="submission" date="2020-09" db="EMBL/GenBank/DDBJ databases">
        <authorList>
            <person name="Sun Q."/>
            <person name="Zhou Y."/>
        </authorList>
    </citation>
    <scope>NUCLEOTIDE SEQUENCE</scope>
    <source>
        <strain evidence="2">CGMCC 1.16548</strain>
    </source>
</reference>
<dbReference type="RefSeq" id="WP_191281917.1">
    <property type="nucleotide sequence ID" value="NZ_BNAI01000001.1"/>
</dbReference>
<dbReference type="AlphaFoldDB" id="A0A8J3M2N7"/>
<keyword evidence="1" id="KW-1133">Transmembrane helix</keyword>